<accession>A0A409WVL9</accession>
<dbReference type="InParanoid" id="A0A409WVL9"/>
<organism evidence="1 2">
    <name type="scientific">Psilocybe cyanescens</name>
    <dbReference type="NCBI Taxonomy" id="93625"/>
    <lineage>
        <taxon>Eukaryota</taxon>
        <taxon>Fungi</taxon>
        <taxon>Dikarya</taxon>
        <taxon>Basidiomycota</taxon>
        <taxon>Agaricomycotina</taxon>
        <taxon>Agaricomycetes</taxon>
        <taxon>Agaricomycetidae</taxon>
        <taxon>Agaricales</taxon>
        <taxon>Agaricineae</taxon>
        <taxon>Strophariaceae</taxon>
        <taxon>Psilocybe</taxon>
    </lineage>
</organism>
<reference evidence="1 2" key="1">
    <citation type="journal article" date="2018" name="Evol. Lett.">
        <title>Horizontal gene cluster transfer increased hallucinogenic mushroom diversity.</title>
        <authorList>
            <person name="Reynolds H.T."/>
            <person name="Vijayakumar V."/>
            <person name="Gluck-Thaler E."/>
            <person name="Korotkin H.B."/>
            <person name="Matheny P.B."/>
            <person name="Slot J.C."/>
        </authorList>
    </citation>
    <scope>NUCLEOTIDE SEQUENCE [LARGE SCALE GENOMIC DNA]</scope>
    <source>
        <strain evidence="1 2">2631</strain>
    </source>
</reference>
<dbReference type="Proteomes" id="UP000283269">
    <property type="component" value="Unassembled WGS sequence"/>
</dbReference>
<dbReference type="EMBL" id="NHYD01003122">
    <property type="protein sequence ID" value="PPQ82570.1"/>
    <property type="molecule type" value="Genomic_DNA"/>
</dbReference>
<proteinExistence type="predicted"/>
<comment type="caution">
    <text evidence="1">The sequence shown here is derived from an EMBL/GenBank/DDBJ whole genome shotgun (WGS) entry which is preliminary data.</text>
</comment>
<feature type="non-terminal residue" evidence="1">
    <location>
        <position position="1"/>
    </location>
</feature>
<keyword evidence="2" id="KW-1185">Reference proteome</keyword>
<evidence type="ECO:0000313" key="1">
    <source>
        <dbReference type="EMBL" id="PPQ82570.1"/>
    </source>
</evidence>
<sequence length="61" mass="6907">NLFHLVHSKNCRTPTPRSHHSAPSFDAQSDVLNMSLVNTPIKDKAKENALHHDGYRCVITR</sequence>
<dbReference type="AlphaFoldDB" id="A0A409WVL9"/>
<protein>
    <submittedName>
        <fullName evidence="1">Uncharacterized protein</fullName>
    </submittedName>
</protein>
<name>A0A409WVL9_PSICY</name>
<dbReference type="OrthoDB" id="2104739at2759"/>
<evidence type="ECO:0000313" key="2">
    <source>
        <dbReference type="Proteomes" id="UP000283269"/>
    </source>
</evidence>
<gene>
    <name evidence="1" type="ORF">CVT25_007188</name>
</gene>